<dbReference type="AlphaFoldDB" id="A2C224"/>
<comment type="catalytic activity">
    <reaction evidence="12">
        <text>a hydroperoxide + [thioredoxin]-dithiol = an alcohol + [thioredoxin]-disulfide + H2O</text>
        <dbReference type="Rhea" id="RHEA:62620"/>
        <dbReference type="Rhea" id="RHEA-COMP:10698"/>
        <dbReference type="Rhea" id="RHEA-COMP:10700"/>
        <dbReference type="ChEBI" id="CHEBI:15377"/>
        <dbReference type="ChEBI" id="CHEBI:29950"/>
        <dbReference type="ChEBI" id="CHEBI:30879"/>
        <dbReference type="ChEBI" id="CHEBI:35924"/>
        <dbReference type="ChEBI" id="CHEBI:50058"/>
        <dbReference type="EC" id="1.11.1.24"/>
    </reaction>
</comment>
<keyword evidence="4" id="KW-0575">Peroxidase</keyword>
<dbReference type="KEGG" id="pme:NATL1_09761"/>
<feature type="domain" description="Thioredoxin" evidence="14">
    <location>
        <begin position="31"/>
        <end position="178"/>
    </location>
</feature>
<dbReference type="GO" id="GO:0045454">
    <property type="term" value="P:cell redox homeostasis"/>
    <property type="evidence" value="ECO:0007669"/>
    <property type="project" value="TreeGrafter"/>
</dbReference>
<dbReference type="PANTHER" id="PTHR42801:SF4">
    <property type="entry name" value="AHPC_TSA FAMILY PROTEIN"/>
    <property type="match status" value="1"/>
</dbReference>
<evidence type="ECO:0000256" key="3">
    <source>
        <dbReference type="ARBA" id="ARBA00013017"/>
    </source>
</evidence>
<keyword evidence="7" id="KW-1015">Disulfide bond</keyword>
<evidence type="ECO:0000313" key="16">
    <source>
        <dbReference type="Proteomes" id="UP000002592"/>
    </source>
</evidence>
<name>A2C224_PROM1</name>
<evidence type="ECO:0000256" key="7">
    <source>
        <dbReference type="ARBA" id="ARBA00023157"/>
    </source>
</evidence>
<evidence type="ECO:0000256" key="1">
    <source>
        <dbReference type="ARBA" id="ARBA00003330"/>
    </source>
</evidence>
<dbReference type="GO" id="GO:0008379">
    <property type="term" value="F:thioredoxin peroxidase activity"/>
    <property type="evidence" value="ECO:0007669"/>
    <property type="project" value="TreeGrafter"/>
</dbReference>
<dbReference type="EC" id="1.11.1.24" evidence="3"/>
<dbReference type="InterPro" id="IPR036249">
    <property type="entry name" value="Thioredoxin-like_sf"/>
</dbReference>
<evidence type="ECO:0000256" key="13">
    <source>
        <dbReference type="PIRSR" id="PIRSR000239-1"/>
    </source>
</evidence>
<dbReference type="CDD" id="cd03017">
    <property type="entry name" value="PRX_BCP"/>
    <property type="match status" value="1"/>
</dbReference>
<dbReference type="Pfam" id="PF00578">
    <property type="entry name" value="AhpC-TSA"/>
    <property type="match status" value="1"/>
</dbReference>
<comment type="subunit">
    <text evidence="2">Monomer.</text>
</comment>
<keyword evidence="5" id="KW-0049">Antioxidant</keyword>
<keyword evidence="6" id="KW-0560">Oxidoreductase</keyword>
<comment type="similarity">
    <text evidence="10">Belongs to the peroxiredoxin family. BCP/PrxQ subfamily.</text>
</comment>
<evidence type="ECO:0000256" key="9">
    <source>
        <dbReference type="ARBA" id="ARBA00032824"/>
    </source>
</evidence>
<organism evidence="15 16">
    <name type="scientific">Prochlorococcus marinus (strain NATL1A)</name>
    <dbReference type="NCBI Taxonomy" id="167555"/>
    <lineage>
        <taxon>Bacteria</taxon>
        <taxon>Bacillati</taxon>
        <taxon>Cyanobacteriota</taxon>
        <taxon>Cyanophyceae</taxon>
        <taxon>Synechococcales</taxon>
        <taxon>Prochlorococcaceae</taxon>
        <taxon>Prochlorococcus</taxon>
    </lineage>
</organism>
<evidence type="ECO:0000313" key="15">
    <source>
        <dbReference type="EMBL" id="ABM75534.1"/>
    </source>
</evidence>
<evidence type="ECO:0000256" key="11">
    <source>
        <dbReference type="ARBA" id="ARBA00041373"/>
    </source>
</evidence>
<dbReference type="EMBL" id="CP000553">
    <property type="protein sequence ID" value="ABM75534.1"/>
    <property type="molecule type" value="Genomic_DNA"/>
</dbReference>
<keyword evidence="8" id="KW-0676">Redox-active center</keyword>
<dbReference type="SUPFAM" id="SSF52833">
    <property type="entry name" value="Thioredoxin-like"/>
    <property type="match status" value="1"/>
</dbReference>
<evidence type="ECO:0000256" key="2">
    <source>
        <dbReference type="ARBA" id="ARBA00011245"/>
    </source>
</evidence>
<evidence type="ECO:0000256" key="12">
    <source>
        <dbReference type="ARBA" id="ARBA00049091"/>
    </source>
</evidence>
<feature type="active site" description="Cysteine sulfenic acid (-SOH) intermediate; for peroxidase activity" evidence="13">
    <location>
        <position position="78"/>
    </location>
</feature>
<evidence type="ECO:0000256" key="4">
    <source>
        <dbReference type="ARBA" id="ARBA00022559"/>
    </source>
</evidence>
<dbReference type="eggNOG" id="COG1225">
    <property type="taxonomic scope" value="Bacteria"/>
</dbReference>
<evidence type="ECO:0000256" key="8">
    <source>
        <dbReference type="ARBA" id="ARBA00023284"/>
    </source>
</evidence>
<dbReference type="InterPro" id="IPR000866">
    <property type="entry name" value="AhpC/TSA"/>
</dbReference>
<dbReference type="Gene3D" id="3.40.30.10">
    <property type="entry name" value="Glutaredoxin"/>
    <property type="match status" value="1"/>
</dbReference>
<dbReference type="PIRSF" id="PIRSF000239">
    <property type="entry name" value="AHPC"/>
    <property type="match status" value="1"/>
</dbReference>
<evidence type="ECO:0000256" key="6">
    <source>
        <dbReference type="ARBA" id="ARBA00023002"/>
    </source>
</evidence>
<protein>
    <recommendedName>
        <fullName evidence="3">thioredoxin-dependent peroxiredoxin</fullName>
        <ecNumber evidence="3">1.11.1.24</ecNumber>
    </recommendedName>
    <alternativeName>
        <fullName evidence="11">Bacterioferritin comigratory protein</fullName>
    </alternativeName>
    <alternativeName>
        <fullName evidence="9">Thioredoxin peroxidase</fullName>
    </alternativeName>
</protein>
<accession>A2C224</accession>
<evidence type="ECO:0000256" key="10">
    <source>
        <dbReference type="ARBA" id="ARBA00038489"/>
    </source>
</evidence>
<sequence>MKRSEFIKSFILFSSILFIKPSRLYASINSVKIGKKAPNFLLNGYNKNSPNKKQWSLDDFSKKWLVLYFYPKDFSSGCTLEAKNFQDNLSNYNKINASIVGISADSEEEHESFCTSENLGYTLLSDANSEISKSYDSWLDPYSKRNTFLINPEGIVVYKWIGVRPIGHAQEVLKELTKQQKIYA</sequence>
<reference evidence="16" key="1">
    <citation type="journal article" date="2007" name="PLoS Genet.">
        <title>Patterns and implications of gene gain and loss in the evolution of Prochlorococcus.</title>
        <authorList>
            <person name="Kettler G.C."/>
            <person name="Martiny A.C."/>
            <person name="Huang K."/>
            <person name="Zucker J."/>
            <person name="Coleman M.L."/>
            <person name="Rodrigue S."/>
            <person name="Chen F."/>
            <person name="Lapidus A."/>
            <person name="Ferriera S."/>
            <person name="Johnson J."/>
            <person name="Steglich C."/>
            <person name="Church G.M."/>
            <person name="Richardson P."/>
            <person name="Chisholm S.W."/>
        </authorList>
    </citation>
    <scope>NUCLEOTIDE SEQUENCE [LARGE SCALE GENOMIC DNA]</scope>
    <source>
        <strain evidence="16">NATL1A</strain>
    </source>
</reference>
<evidence type="ECO:0000259" key="14">
    <source>
        <dbReference type="PROSITE" id="PS51352"/>
    </source>
</evidence>
<proteinExistence type="inferred from homology"/>
<evidence type="ECO:0000256" key="5">
    <source>
        <dbReference type="ARBA" id="ARBA00022862"/>
    </source>
</evidence>
<dbReference type="PROSITE" id="PS51352">
    <property type="entry name" value="THIOREDOXIN_2"/>
    <property type="match status" value="1"/>
</dbReference>
<dbReference type="Proteomes" id="UP000002592">
    <property type="component" value="Chromosome"/>
</dbReference>
<dbReference type="RefSeq" id="WP_011823661.1">
    <property type="nucleotide sequence ID" value="NC_008819.1"/>
</dbReference>
<dbReference type="InterPro" id="IPR024706">
    <property type="entry name" value="Peroxiredoxin_AhpC-typ"/>
</dbReference>
<comment type="function">
    <text evidence="1">Thiol-specific peroxidase that catalyzes the reduction of hydrogen peroxide and organic hydroperoxides to water and alcohols, respectively. Plays a role in cell protection against oxidative stress by detoxifying peroxides and as sensor of hydrogen peroxide-mediated signaling events.</text>
</comment>
<dbReference type="InterPro" id="IPR050924">
    <property type="entry name" value="Peroxiredoxin_BCP/PrxQ"/>
</dbReference>
<dbReference type="HOGENOM" id="CLU_042529_14_2_3"/>
<dbReference type="InterPro" id="IPR013766">
    <property type="entry name" value="Thioredoxin_domain"/>
</dbReference>
<dbReference type="PANTHER" id="PTHR42801">
    <property type="entry name" value="THIOREDOXIN-DEPENDENT PEROXIDE REDUCTASE"/>
    <property type="match status" value="1"/>
</dbReference>
<gene>
    <name evidence="15" type="ordered locus">NATL1_09761</name>
</gene>
<dbReference type="GO" id="GO:0005737">
    <property type="term" value="C:cytoplasm"/>
    <property type="evidence" value="ECO:0007669"/>
    <property type="project" value="TreeGrafter"/>
</dbReference>
<dbReference type="GO" id="GO:0034599">
    <property type="term" value="P:cellular response to oxidative stress"/>
    <property type="evidence" value="ECO:0007669"/>
    <property type="project" value="TreeGrafter"/>
</dbReference>